<evidence type="ECO:0000313" key="2">
    <source>
        <dbReference type="Proteomes" id="UP000003494"/>
    </source>
</evidence>
<sequence>MGIVSPDRRINVTGLSTERRKAVLAGLTGTGQNRFSSETFP</sequence>
<protein>
    <submittedName>
        <fullName evidence="1">Uncharacterized protein</fullName>
    </submittedName>
</protein>
<evidence type="ECO:0000313" key="1">
    <source>
        <dbReference type="EMBL" id="EEP28650.1"/>
    </source>
</evidence>
<accession>C4GAB7</accession>
<dbReference type="HOGENOM" id="CLU_3276643_0_0_9"/>
<gene>
    <name evidence="1" type="ORF">GCWU000342_01462</name>
</gene>
<comment type="caution">
    <text evidence="1">The sequence shown here is derived from an EMBL/GenBank/DDBJ whole genome shotgun (WGS) entry which is preliminary data.</text>
</comment>
<reference evidence="1" key="1">
    <citation type="submission" date="2009-04" db="EMBL/GenBank/DDBJ databases">
        <authorList>
            <person name="Weinstock G."/>
            <person name="Sodergren E."/>
            <person name="Clifton S."/>
            <person name="Fulton L."/>
            <person name="Fulton B."/>
            <person name="Courtney L."/>
            <person name="Fronick C."/>
            <person name="Harrison M."/>
            <person name="Strong C."/>
            <person name="Farmer C."/>
            <person name="Delahaunty K."/>
            <person name="Markovic C."/>
            <person name="Hall O."/>
            <person name="Minx P."/>
            <person name="Tomlinson C."/>
            <person name="Mitreva M."/>
            <person name="Nelson J."/>
            <person name="Hou S."/>
            <person name="Wollam A."/>
            <person name="Pepin K.H."/>
            <person name="Johnson M."/>
            <person name="Bhonagiri V."/>
            <person name="Nash W.E."/>
            <person name="Warren W."/>
            <person name="Chinwalla A."/>
            <person name="Mardis E.R."/>
            <person name="Wilson R.K."/>
        </authorList>
    </citation>
    <scope>NUCLEOTIDE SEQUENCE [LARGE SCALE GENOMIC DNA]</scope>
    <source>
        <strain evidence="1">DSM 14600</strain>
    </source>
</reference>
<dbReference type="EMBL" id="ACIP02000002">
    <property type="protein sequence ID" value="EEP28650.1"/>
    <property type="molecule type" value="Genomic_DNA"/>
</dbReference>
<keyword evidence="2" id="KW-1185">Reference proteome</keyword>
<name>C4GAB7_9FIRM</name>
<dbReference type="Proteomes" id="UP000003494">
    <property type="component" value="Unassembled WGS sequence"/>
</dbReference>
<dbReference type="AlphaFoldDB" id="C4GAB7"/>
<proteinExistence type="predicted"/>
<organism evidence="1 2">
    <name type="scientific">Shuttleworthella satelles DSM 14600</name>
    <dbReference type="NCBI Taxonomy" id="626523"/>
    <lineage>
        <taxon>Bacteria</taxon>
        <taxon>Bacillati</taxon>
        <taxon>Bacillota</taxon>
        <taxon>Clostridia</taxon>
        <taxon>Lachnospirales</taxon>
        <taxon>Lachnospiraceae</taxon>
        <taxon>Shuttleworthella</taxon>
    </lineage>
</organism>